<dbReference type="AlphaFoldDB" id="A0A6G4WVF9"/>
<evidence type="ECO:0000313" key="1">
    <source>
        <dbReference type="EMBL" id="NGO68524.1"/>
    </source>
</evidence>
<dbReference type="EMBL" id="JAAKZZ010000063">
    <property type="protein sequence ID" value="NGO68524.1"/>
    <property type="molecule type" value="Genomic_DNA"/>
</dbReference>
<gene>
    <name evidence="1" type="ORF">G5C65_09180</name>
</gene>
<comment type="caution">
    <text evidence="1">The sequence shown here is derived from an EMBL/GenBank/DDBJ whole genome shotgun (WGS) entry which is preliminary data.</text>
</comment>
<protein>
    <submittedName>
        <fullName evidence="1">Uncharacterized protein</fullName>
    </submittedName>
</protein>
<accession>A0A6G4WVF9</accession>
<dbReference type="Proteomes" id="UP000477722">
    <property type="component" value="Unassembled WGS sequence"/>
</dbReference>
<keyword evidence="2" id="KW-1185">Reference proteome</keyword>
<organism evidence="1 2">
    <name type="scientific">Streptomyces boncukensis</name>
    <dbReference type="NCBI Taxonomy" id="2711219"/>
    <lineage>
        <taxon>Bacteria</taxon>
        <taxon>Bacillati</taxon>
        <taxon>Actinomycetota</taxon>
        <taxon>Actinomycetes</taxon>
        <taxon>Kitasatosporales</taxon>
        <taxon>Streptomycetaceae</taxon>
        <taxon>Streptomyces</taxon>
    </lineage>
</organism>
<sequence length="154" mass="15730">MSVIIQGDQVRTITQGILVSRATATLPQSTDGSLFTVSGGRVLLLGLVGEVTTVIQTQVNNTKLKLNPTATGADQDLCAALDISADAVGELYTISGTVGDAMRSDLLIGNPLLAAPLVLSEGDIELDCAASNTGSVAWDLLYTPLDNGASVVSA</sequence>
<reference evidence="1 2" key="1">
    <citation type="submission" date="2020-02" db="EMBL/GenBank/DDBJ databases">
        <title>Whole-genome analyses of novel actinobacteria.</title>
        <authorList>
            <person name="Sahin N."/>
            <person name="Tatar D."/>
        </authorList>
    </citation>
    <scope>NUCLEOTIDE SEQUENCE [LARGE SCALE GENOMIC DNA]</scope>
    <source>
        <strain evidence="1 2">SB3404</strain>
    </source>
</reference>
<name>A0A6G4WVF9_9ACTN</name>
<evidence type="ECO:0000313" key="2">
    <source>
        <dbReference type="Proteomes" id="UP000477722"/>
    </source>
</evidence>
<proteinExistence type="predicted"/>
<dbReference type="RefSeq" id="WP_165298227.1">
    <property type="nucleotide sequence ID" value="NZ_JAAKZZ010000063.1"/>
</dbReference>